<dbReference type="STRING" id="1194695.A0A5D3DDR3"/>
<evidence type="ECO:0000313" key="2">
    <source>
        <dbReference type="EMBL" id="TYK21580.1"/>
    </source>
</evidence>
<protein>
    <submittedName>
        <fullName evidence="2">MuDRA-like transposase</fullName>
    </submittedName>
</protein>
<dbReference type="Proteomes" id="UP000321393">
    <property type="component" value="Unassembled WGS sequence"/>
</dbReference>
<evidence type="ECO:0000313" key="3">
    <source>
        <dbReference type="Proteomes" id="UP000321393"/>
    </source>
</evidence>
<dbReference type="EMBL" id="SSTD01005565">
    <property type="protein sequence ID" value="TYK21580.1"/>
    <property type="molecule type" value="Genomic_DNA"/>
</dbReference>
<dbReference type="AlphaFoldDB" id="A0A5D3DDR3"/>
<evidence type="ECO:0000313" key="1">
    <source>
        <dbReference type="EMBL" id="KAA0033326.1"/>
    </source>
</evidence>
<dbReference type="OrthoDB" id="683469at2759"/>
<gene>
    <name evidence="2" type="ORF">E5676_scaffold275G00820</name>
    <name evidence="1" type="ORF">E6C27_scaffold845G001410</name>
</gene>
<accession>A0A5D3DDR3</accession>
<dbReference type="EMBL" id="SSTE01020899">
    <property type="protein sequence ID" value="KAA0033326.1"/>
    <property type="molecule type" value="Genomic_DNA"/>
</dbReference>
<sequence>MTLQRVKTVLDGRWIESSRYIDYRVLAVYVPVSSSFQKLVNCIQGRIFPTSELSVSWLTVYWNGCNNSNLIRIVDDKYVSWLMLVMSKFSDNDLLVVVDYVSASNIGNTPYLSSELLIAQDSRKETKIIDLNALESTHTALKELLLGLIVHCSIFGVKIRLAFGIDLLRQATSWIVFECTKSFFKMNDKASCRPSDVINYMKIHHGVNVSYDKAWRQREIALNSIMGTPEDSYVMLSAFSDAFIRNNPGTYMAEKADDEGRFKFYFMTLAASIDAWNYCVPVILVDGAAMKNKYLGTLISACTIDGNSQTVPLAFAVVDSENDLS</sequence>
<organism evidence="2 4">
    <name type="scientific">Cucumis melo var. makuwa</name>
    <name type="common">Oriental melon</name>
    <dbReference type="NCBI Taxonomy" id="1194695"/>
    <lineage>
        <taxon>Eukaryota</taxon>
        <taxon>Viridiplantae</taxon>
        <taxon>Streptophyta</taxon>
        <taxon>Embryophyta</taxon>
        <taxon>Tracheophyta</taxon>
        <taxon>Spermatophyta</taxon>
        <taxon>Magnoliopsida</taxon>
        <taxon>eudicotyledons</taxon>
        <taxon>Gunneridae</taxon>
        <taxon>Pentapetalae</taxon>
        <taxon>rosids</taxon>
        <taxon>fabids</taxon>
        <taxon>Cucurbitales</taxon>
        <taxon>Cucurbitaceae</taxon>
        <taxon>Benincaseae</taxon>
        <taxon>Cucumis</taxon>
    </lineage>
</organism>
<reference evidence="3 4" key="1">
    <citation type="submission" date="2019-08" db="EMBL/GenBank/DDBJ databases">
        <title>Draft genome sequences of two oriental melons (Cucumis melo L. var makuwa).</title>
        <authorList>
            <person name="Kwon S.-Y."/>
        </authorList>
    </citation>
    <scope>NUCLEOTIDE SEQUENCE [LARGE SCALE GENOMIC DNA]</scope>
    <source>
        <strain evidence="4">cv. Chang Bougi</strain>
        <strain evidence="3">cv. SW 3</strain>
        <tissue evidence="2">Leaf</tissue>
    </source>
</reference>
<evidence type="ECO:0000313" key="4">
    <source>
        <dbReference type="Proteomes" id="UP000321947"/>
    </source>
</evidence>
<name>A0A5D3DDR3_CUCMM</name>
<dbReference type="PANTHER" id="PTHR31973:SF113">
    <property type="entry name" value="PROTEIN FAR1-RELATED SEQUENCE 5-LIKE"/>
    <property type="match status" value="1"/>
</dbReference>
<comment type="caution">
    <text evidence="2">The sequence shown here is derived from an EMBL/GenBank/DDBJ whole genome shotgun (WGS) entry which is preliminary data.</text>
</comment>
<dbReference type="Proteomes" id="UP000321947">
    <property type="component" value="Unassembled WGS sequence"/>
</dbReference>
<dbReference type="PANTHER" id="PTHR31973">
    <property type="entry name" value="POLYPROTEIN, PUTATIVE-RELATED"/>
    <property type="match status" value="1"/>
</dbReference>
<proteinExistence type="predicted"/>